<proteinExistence type="predicted"/>
<feature type="domain" description="Fungal lipase-type" evidence="1">
    <location>
        <begin position="1"/>
        <end position="64"/>
    </location>
</feature>
<dbReference type="GO" id="GO:0006629">
    <property type="term" value="P:lipid metabolic process"/>
    <property type="evidence" value="ECO:0007669"/>
    <property type="project" value="InterPro"/>
</dbReference>
<gene>
    <name evidence="2" type="ORF">HK103_007082</name>
</gene>
<dbReference type="Proteomes" id="UP001210925">
    <property type="component" value="Unassembled WGS sequence"/>
</dbReference>
<evidence type="ECO:0000259" key="1">
    <source>
        <dbReference type="Pfam" id="PF01764"/>
    </source>
</evidence>
<sequence>MGGALALFAAIDFDDRWGMQERFSIYTYGLPRSGNADWAQYVGGLSFHDRIYRYSNKVPHLPFMFLGYRHVGQEYQIQDSGTLSKCVDAPGEDESPACLNDFYELNYFKHTYYFGEHTDC</sequence>
<comment type="caution">
    <text evidence="2">The sequence shown here is derived from an EMBL/GenBank/DDBJ whole genome shotgun (WGS) entry which is preliminary data.</text>
</comment>
<dbReference type="InterPro" id="IPR002921">
    <property type="entry name" value="Fungal_lipase-type"/>
</dbReference>
<dbReference type="InterPro" id="IPR051218">
    <property type="entry name" value="Sec_MonoDiacylglyc_Lipase"/>
</dbReference>
<dbReference type="Pfam" id="PF01764">
    <property type="entry name" value="Lipase_3"/>
    <property type="match status" value="1"/>
</dbReference>
<accession>A0AAD5UH05</accession>
<name>A0AAD5UH05_9FUNG</name>
<dbReference type="SUPFAM" id="SSF53474">
    <property type="entry name" value="alpha/beta-Hydrolases"/>
    <property type="match status" value="1"/>
</dbReference>
<dbReference type="EMBL" id="JADGKB010000082">
    <property type="protein sequence ID" value="KAJ3254597.1"/>
    <property type="molecule type" value="Genomic_DNA"/>
</dbReference>
<dbReference type="PANTHER" id="PTHR45856:SF25">
    <property type="entry name" value="FUNGAL LIPASE-LIKE DOMAIN-CONTAINING PROTEIN"/>
    <property type="match status" value="1"/>
</dbReference>
<keyword evidence="3" id="KW-1185">Reference proteome</keyword>
<dbReference type="InterPro" id="IPR029058">
    <property type="entry name" value="AB_hydrolase_fold"/>
</dbReference>
<dbReference type="Gene3D" id="3.40.50.1820">
    <property type="entry name" value="alpha/beta hydrolase"/>
    <property type="match status" value="1"/>
</dbReference>
<evidence type="ECO:0000313" key="2">
    <source>
        <dbReference type="EMBL" id="KAJ3254597.1"/>
    </source>
</evidence>
<dbReference type="PANTHER" id="PTHR45856">
    <property type="entry name" value="ALPHA/BETA-HYDROLASES SUPERFAMILY PROTEIN"/>
    <property type="match status" value="1"/>
</dbReference>
<reference evidence="2" key="1">
    <citation type="submission" date="2020-05" db="EMBL/GenBank/DDBJ databases">
        <title>Phylogenomic resolution of chytrid fungi.</title>
        <authorList>
            <person name="Stajich J.E."/>
            <person name="Amses K."/>
            <person name="Simmons R."/>
            <person name="Seto K."/>
            <person name="Myers J."/>
            <person name="Bonds A."/>
            <person name="Quandt C.A."/>
            <person name="Barry K."/>
            <person name="Liu P."/>
            <person name="Grigoriev I."/>
            <person name="Longcore J.E."/>
            <person name="James T.Y."/>
        </authorList>
    </citation>
    <scope>NUCLEOTIDE SEQUENCE</scope>
    <source>
        <strain evidence="2">PLAUS21</strain>
    </source>
</reference>
<dbReference type="AlphaFoldDB" id="A0AAD5UH05"/>
<protein>
    <recommendedName>
        <fullName evidence="1">Fungal lipase-type domain-containing protein</fullName>
    </recommendedName>
</protein>
<organism evidence="2 3">
    <name type="scientific">Boothiomyces macroporosus</name>
    <dbReference type="NCBI Taxonomy" id="261099"/>
    <lineage>
        <taxon>Eukaryota</taxon>
        <taxon>Fungi</taxon>
        <taxon>Fungi incertae sedis</taxon>
        <taxon>Chytridiomycota</taxon>
        <taxon>Chytridiomycota incertae sedis</taxon>
        <taxon>Chytridiomycetes</taxon>
        <taxon>Rhizophydiales</taxon>
        <taxon>Terramycetaceae</taxon>
        <taxon>Boothiomyces</taxon>
    </lineage>
</organism>
<evidence type="ECO:0000313" key="3">
    <source>
        <dbReference type="Proteomes" id="UP001210925"/>
    </source>
</evidence>